<dbReference type="OrthoDB" id="5411702at2759"/>
<protein>
    <submittedName>
        <fullName evidence="2">Uncharacterized protein</fullName>
    </submittedName>
</protein>
<feature type="compositionally biased region" description="Pro residues" evidence="1">
    <location>
        <begin position="220"/>
        <end position="230"/>
    </location>
</feature>
<accession>A0A8H3PDW5</accession>
<dbReference type="AlphaFoldDB" id="A0A8H3PDW5"/>
<feature type="region of interest" description="Disordered" evidence="1">
    <location>
        <begin position="133"/>
        <end position="231"/>
    </location>
</feature>
<name>A0A8H3PDW5_9LECA</name>
<proteinExistence type="predicted"/>
<evidence type="ECO:0000313" key="2">
    <source>
        <dbReference type="EMBL" id="CAF9939166.1"/>
    </source>
</evidence>
<sequence length="360" mass="39606">MVSCTIVYALKTAERPFASSLLGIHVSNHNKEELHLSTELNSTELSFTISDTPSEKYLDVPLCDPALYPCPPKRSKPPPRGRFSWLPPLKFQVPAETGHPALQGPDQRTPAQSQTNLLRTSLNHLALPQITTTAARSSLERRNTTATSSSSAYSRSTSASTSTLSRSPSTLSSFPSTVSSLSSKSRCSTMKSSTSSMPGVPAIPERYLHKSHSLRNGGSPPRPGSRPAMPPADFWMYARAAQQKQNELECSQNVGPDTSHEMRARAHSEGAARRNPSMRQYPLLPASLEKAVLRPNMNKGNTMPVGKETSYEDLRKGARIAKAMDFGRLDGHGRKDSRTLVKMRQPWDEEPRGERRRANS</sequence>
<feature type="compositionally biased region" description="Low complexity" evidence="1">
    <location>
        <begin position="144"/>
        <end position="196"/>
    </location>
</feature>
<dbReference type="EMBL" id="CAJPDR010000539">
    <property type="protein sequence ID" value="CAF9939166.1"/>
    <property type="molecule type" value="Genomic_DNA"/>
</dbReference>
<organism evidence="2 3">
    <name type="scientific">Alectoria fallacina</name>
    <dbReference type="NCBI Taxonomy" id="1903189"/>
    <lineage>
        <taxon>Eukaryota</taxon>
        <taxon>Fungi</taxon>
        <taxon>Dikarya</taxon>
        <taxon>Ascomycota</taxon>
        <taxon>Pezizomycotina</taxon>
        <taxon>Lecanoromycetes</taxon>
        <taxon>OSLEUM clade</taxon>
        <taxon>Lecanoromycetidae</taxon>
        <taxon>Lecanorales</taxon>
        <taxon>Lecanorineae</taxon>
        <taxon>Parmeliaceae</taxon>
        <taxon>Alectoria</taxon>
    </lineage>
</organism>
<gene>
    <name evidence="2" type="ORF">ALECFALPRED_007997</name>
</gene>
<feature type="region of interest" description="Disordered" evidence="1">
    <location>
        <begin position="328"/>
        <end position="360"/>
    </location>
</feature>
<reference evidence="2" key="1">
    <citation type="submission" date="2021-03" db="EMBL/GenBank/DDBJ databases">
        <authorList>
            <person name="Tagirdzhanova G."/>
        </authorList>
    </citation>
    <scope>NUCLEOTIDE SEQUENCE</scope>
</reference>
<keyword evidence="3" id="KW-1185">Reference proteome</keyword>
<dbReference type="Proteomes" id="UP000664203">
    <property type="component" value="Unassembled WGS sequence"/>
</dbReference>
<feature type="region of interest" description="Disordered" evidence="1">
    <location>
        <begin position="95"/>
        <end position="114"/>
    </location>
</feature>
<evidence type="ECO:0000256" key="1">
    <source>
        <dbReference type="SAM" id="MobiDB-lite"/>
    </source>
</evidence>
<comment type="caution">
    <text evidence="2">The sequence shown here is derived from an EMBL/GenBank/DDBJ whole genome shotgun (WGS) entry which is preliminary data.</text>
</comment>
<evidence type="ECO:0000313" key="3">
    <source>
        <dbReference type="Proteomes" id="UP000664203"/>
    </source>
</evidence>